<dbReference type="Gene3D" id="4.10.240.10">
    <property type="entry name" value="Zn(2)-C6 fungal-type DNA-binding domain"/>
    <property type="match status" value="1"/>
</dbReference>
<dbReference type="AlphaFoldDB" id="A0A6A6XPX5"/>
<evidence type="ECO:0000313" key="5">
    <source>
        <dbReference type="EMBL" id="KAF2798606.1"/>
    </source>
</evidence>
<dbReference type="GO" id="GO:0005634">
    <property type="term" value="C:nucleus"/>
    <property type="evidence" value="ECO:0007669"/>
    <property type="project" value="UniProtKB-SubCell"/>
</dbReference>
<proteinExistence type="predicted"/>
<sequence>MVGLSDNAVQPPSRSGPRSRRGCWTCRSPQVKKRCDERRPTCGRCTRLSLHCDYSLRPTLAQRRRKEIAAHAQEGSSLTIVRLAATSTGVCSLTLSNTDHEAIRFFRTAFAKFHHTKNPDYSLFSIMFDIAQEDPMVMHMVISLGILEMDHRRPNKESKQEQNSRRHYTSALGFMRDAVSPRNESQDIDAIYTALWLMLLYEQQFGDAGCKAYANHLTGAASLLQDRGQRLLQLPSSTAGSLEKAPVLLRRSHGQDGSKLSVYSARIIVWISLLDAAAASSGIGGQVNGALFSILLNSGGSNKYATPVEAFSRLHRYSNPLYRLAWGDLYPQPELLDDVENRNIYALLGQCGQLRFMVAQLAVLYRKDAAAAALKARDVDVSIEQVGYFFTELMEVASDLSLDTDNSHRLVANIRAIVPMYHAVVLDFMRVSAFDQPLGDRQRHALREILNMAYQSFKHDGDEAIIRVAWPLFMAALETDDLLHRDWVLDRFAAIGKYGKNFERAHRFLKEMIPAQQNLGRRIELRARLERTEQFVLA</sequence>
<dbReference type="InterPro" id="IPR021858">
    <property type="entry name" value="Fun_TF"/>
</dbReference>
<protein>
    <recommendedName>
        <fullName evidence="4">Zn(2)-C6 fungal-type domain-containing protein</fullName>
    </recommendedName>
</protein>
<dbReference type="InterPro" id="IPR036864">
    <property type="entry name" value="Zn2-C6_fun-type_DNA-bd_sf"/>
</dbReference>
<name>A0A6A6XPX5_9PLEO</name>
<reference evidence="5" key="1">
    <citation type="journal article" date="2020" name="Stud. Mycol.">
        <title>101 Dothideomycetes genomes: a test case for predicting lifestyles and emergence of pathogens.</title>
        <authorList>
            <person name="Haridas S."/>
            <person name="Albert R."/>
            <person name="Binder M."/>
            <person name="Bloem J."/>
            <person name="Labutti K."/>
            <person name="Salamov A."/>
            <person name="Andreopoulos B."/>
            <person name="Baker S."/>
            <person name="Barry K."/>
            <person name="Bills G."/>
            <person name="Bluhm B."/>
            <person name="Cannon C."/>
            <person name="Castanera R."/>
            <person name="Culley D."/>
            <person name="Daum C."/>
            <person name="Ezra D."/>
            <person name="Gonzalez J."/>
            <person name="Henrissat B."/>
            <person name="Kuo A."/>
            <person name="Liang C."/>
            <person name="Lipzen A."/>
            <person name="Lutzoni F."/>
            <person name="Magnuson J."/>
            <person name="Mondo S."/>
            <person name="Nolan M."/>
            <person name="Ohm R."/>
            <person name="Pangilinan J."/>
            <person name="Park H.-J."/>
            <person name="Ramirez L."/>
            <person name="Alfaro M."/>
            <person name="Sun H."/>
            <person name="Tritt A."/>
            <person name="Yoshinaga Y."/>
            <person name="Zwiers L.-H."/>
            <person name="Turgeon B."/>
            <person name="Goodwin S."/>
            <person name="Spatafora J."/>
            <person name="Crous P."/>
            <person name="Grigoriev I."/>
        </authorList>
    </citation>
    <scope>NUCLEOTIDE SEQUENCE</scope>
    <source>
        <strain evidence="5">CBS 109.77</strain>
    </source>
</reference>
<dbReference type="EMBL" id="MU001780">
    <property type="protein sequence ID" value="KAF2798606.1"/>
    <property type="molecule type" value="Genomic_DNA"/>
</dbReference>
<dbReference type="GO" id="GO:0000981">
    <property type="term" value="F:DNA-binding transcription factor activity, RNA polymerase II-specific"/>
    <property type="evidence" value="ECO:0007669"/>
    <property type="project" value="InterPro"/>
</dbReference>
<dbReference type="Pfam" id="PF00172">
    <property type="entry name" value="Zn_clus"/>
    <property type="match status" value="1"/>
</dbReference>
<dbReference type="CDD" id="cd00067">
    <property type="entry name" value="GAL4"/>
    <property type="match status" value="1"/>
</dbReference>
<evidence type="ECO:0000256" key="2">
    <source>
        <dbReference type="ARBA" id="ARBA00023242"/>
    </source>
</evidence>
<feature type="domain" description="Zn(2)-C6 fungal-type" evidence="4">
    <location>
        <begin position="17"/>
        <end position="63"/>
    </location>
</feature>
<feature type="region of interest" description="Disordered" evidence="3">
    <location>
        <begin position="1"/>
        <end position="22"/>
    </location>
</feature>
<evidence type="ECO:0000259" key="4">
    <source>
        <dbReference type="SMART" id="SM00066"/>
    </source>
</evidence>
<keyword evidence="2" id="KW-0539">Nucleus</keyword>
<dbReference type="Pfam" id="PF11951">
    <property type="entry name" value="Fungal_trans_2"/>
    <property type="match status" value="1"/>
</dbReference>
<evidence type="ECO:0000256" key="1">
    <source>
        <dbReference type="ARBA" id="ARBA00004123"/>
    </source>
</evidence>
<dbReference type="PANTHER" id="PTHR37534">
    <property type="entry name" value="TRANSCRIPTIONAL ACTIVATOR PROTEIN UGA3"/>
    <property type="match status" value="1"/>
</dbReference>
<dbReference type="SMART" id="SM00066">
    <property type="entry name" value="GAL4"/>
    <property type="match status" value="1"/>
</dbReference>
<accession>A0A6A6XPX5</accession>
<dbReference type="Proteomes" id="UP000799757">
    <property type="component" value="Unassembled WGS sequence"/>
</dbReference>
<evidence type="ECO:0000313" key="6">
    <source>
        <dbReference type="Proteomes" id="UP000799757"/>
    </source>
</evidence>
<dbReference type="InterPro" id="IPR001138">
    <property type="entry name" value="Zn2Cys6_DnaBD"/>
</dbReference>
<comment type="subcellular location">
    <subcellularLocation>
        <location evidence="1">Nucleus</location>
    </subcellularLocation>
</comment>
<evidence type="ECO:0000256" key="3">
    <source>
        <dbReference type="SAM" id="MobiDB-lite"/>
    </source>
</evidence>
<dbReference type="OrthoDB" id="648861at2759"/>
<keyword evidence="6" id="KW-1185">Reference proteome</keyword>
<organism evidence="5 6">
    <name type="scientific">Melanomma pulvis-pyrius CBS 109.77</name>
    <dbReference type="NCBI Taxonomy" id="1314802"/>
    <lineage>
        <taxon>Eukaryota</taxon>
        <taxon>Fungi</taxon>
        <taxon>Dikarya</taxon>
        <taxon>Ascomycota</taxon>
        <taxon>Pezizomycotina</taxon>
        <taxon>Dothideomycetes</taxon>
        <taxon>Pleosporomycetidae</taxon>
        <taxon>Pleosporales</taxon>
        <taxon>Melanommataceae</taxon>
        <taxon>Melanomma</taxon>
    </lineage>
</organism>
<gene>
    <name evidence="5" type="ORF">K505DRAFT_232887</name>
</gene>
<dbReference type="PANTHER" id="PTHR37534:SF46">
    <property type="entry name" value="ZN(II)2CYS6 TRANSCRIPTION FACTOR (EUROFUNG)"/>
    <property type="match status" value="1"/>
</dbReference>
<dbReference type="SUPFAM" id="SSF57701">
    <property type="entry name" value="Zn2/Cys6 DNA-binding domain"/>
    <property type="match status" value="1"/>
</dbReference>
<dbReference type="GO" id="GO:0008270">
    <property type="term" value="F:zinc ion binding"/>
    <property type="evidence" value="ECO:0007669"/>
    <property type="project" value="InterPro"/>
</dbReference>